<evidence type="ECO:0000256" key="8">
    <source>
        <dbReference type="ARBA" id="ARBA00051132"/>
    </source>
</evidence>
<dbReference type="Gene3D" id="3.30.1020.10">
    <property type="entry name" value="Antioxidant, Horf6, Chain A, domain2"/>
    <property type="match status" value="1"/>
</dbReference>
<evidence type="ECO:0000256" key="1">
    <source>
        <dbReference type="ARBA" id="ARBA00022559"/>
    </source>
</evidence>
<dbReference type="InterPro" id="IPR036249">
    <property type="entry name" value="Thioredoxin-like_sf"/>
</dbReference>
<dbReference type="InterPro" id="IPR013766">
    <property type="entry name" value="Thioredoxin_domain"/>
</dbReference>
<evidence type="ECO:0000259" key="9">
    <source>
        <dbReference type="PROSITE" id="PS51352"/>
    </source>
</evidence>
<evidence type="ECO:0000256" key="6">
    <source>
        <dbReference type="ARBA" id="ARBA00026176"/>
    </source>
</evidence>
<dbReference type="GO" id="GO:0051920">
    <property type="term" value="F:peroxiredoxin activity"/>
    <property type="evidence" value="ECO:0007669"/>
    <property type="project" value="InterPro"/>
</dbReference>
<keyword evidence="1" id="KW-0575">Peroxidase</keyword>
<reference evidence="10" key="2">
    <citation type="journal article" date="2023" name="BMC Genomics">
        <title>Pest status, molecular evolution, and epigenetic factors derived from the genome assembly of Frankliniella fusca, a thysanopteran phytovirus vector.</title>
        <authorList>
            <person name="Catto M.A."/>
            <person name="Labadie P.E."/>
            <person name="Jacobson A.L."/>
            <person name="Kennedy G.G."/>
            <person name="Srinivasan R."/>
            <person name="Hunt B.G."/>
        </authorList>
    </citation>
    <scope>NUCLEOTIDE SEQUENCE</scope>
    <source>
        <strain evidence="10">PL_HMW_Pooled</strain>
    </source>
</reference>
<dbReference type="CDD" id="cd03016">
    <property type="entry name" value="PRX_1cys"/>
    <property type="match status" value="1"/>
</dbReference>
<keyword evidence="2" id="KW-0049">Antioxidant</keyword>
<keyword evidence="3" id="KW-0560">Oxidoreductase</keyword>
<evidence type="ECO:0000313" key="11">
    <source>
        <dbReference type="Proteomes" id="UP001219518"/>
    </source>
</evidence>
<gene>
    <name evidence="10" type="ORF">KUF71_001721</name>
</gene>
<keyword evidence="11" id="KW-1185">Reference proteome</keyword>
<dbReference type="InterPro" id="IPR045020">
    <property type="entry name" value="PRX_1cys"/>
</dbReference>
<accession>A0AAE1LM39</accession>
<name>A0AAE1LM39_9NEOP</name>
<dbReference type="FunFam" id="3.30.1020.10:FF:000001">
    <property type="entry name" value="1-Cys peroxiredoxin"/>
    <property type="match status" value="1"/>
</dbReference>
<evidence type="ECO:0000256" key="4">
    <source>
        <dbReference type="ARBA" id="ARBA00023284"/>
    </source>
</evidence>
<dbReference type="Pfam" id="PF10417">
    <property type="entry name" value="1-cysPrx_C"/>
    <property type="match status" value="1"/>
</dbReference>
<dbReference type="InterPro" id="IPR019479">
    <property type="entry name" value="Peroxiredoxin_C"/>
</dbReference>
<dbReference type="InterPro" id="IPR000866">
    <property type="entry name" value="AhpC/TSA"/>
</dbReference>
<dbReference type="GO" id="GO:0005739">
    <property type="term" value="C:mitochondrion"/>
    <property type="evidence" value="ECO:0007669"/>
    <property type="project" value="TreeGrafter"/>
</dbReference>
<dbReference type="AlphaFoldDB" id="A0AAE1LM39"/>
<keyword evidence="4" id="KW-0676">Redox-active center</keyword>
<dbReference type="Gene3D" id="3.40.30.10">
    <property type="entry name" value="Glutaredoxin"/>
    <property type="match status" value="1"/>
</dbReference>
<dbReference type="FunFam" id="3.40.30.10:FF:000011">
    <property type="entry name" value="Peroxiredoxin PRX1"/>
    <property type="match status" value="1"/>
</dbReference>
<comment type="catalytic activity">
    <reaction evidence="8">
        <text>a hydroperoxide + [protein]-dithiol = [protein]-disulfide + an alcohol + H2O</text>
        <dbReference type="Rhea" id="RHEA:10008"/>
        <dbReference type="Rhea" id="RHEA-COMP:10593"/>
        <dbReference type="Rhea" id="RHEA-COMP:10594"/>
        <dbReference type="ChEBI" id="CHEBI:15377"/>
        <dbReference type="ChEBI" id="CHEBI:29950"/>
        <dbReference type="ChEBI" id="CHEBI:30879"/>
        <dbReference type="ChEBI" id="CHEBI:35924"/>
        <dbReference type="ChEBI" id="CHEBI:50058"/>
    </reaction>
</comment>
<comment type="caution">
    <text evidence="10">The sequence shown here is derived from an EMBL/GenBank/DDBJ whole genome shotgun (WGS) entry which is preliminary data.</text>
</comment>
<dbReference type="GO" id="GO:0005829">
    <property type="term" value="C:cytosol"/>
    <property type="evidence" value="ECO:0007669"/>
    <property type="project" value="TreeGrafter"/>
</dbReference>
<reference evidence="10" key="1">
    <citation type="submission" date="2021-07" db="EMBL/GenBank/DDBJ databases">
        <authorList>
            <person name="Catto M.A."/>
            <person name="Jacobson A."/>
            <person name="Kennedy G."/>
            <person name="Labadie P."/>
            <person name="Hunt B.G."/>
            <person name="Srinivasan R."/>
        </authorList>
    </citation>
    <scope>NUCLEOTIDE SEQUENCE</scope>
    <source>
        <strain evidence="10">PL_HMW_Pooled</strain>
        <tissue evidence="10">Head</tissue>
    </source>
</reference>
<comment type="similarity">
    <text evidence="5">Belongs to the peroxiredoxin family. Prx6 subfamily.</text>
</comment>
<dbReference type="Pfam" id="PF00578">
    <property type="entry name" value="AhpC-TSA"/>
    <property type="match status" value="1"/>
</dbReference>
<sequence length="310" mass="35402">MRLGQVVPNFLAETTAGRFQFYDWLGDSWCLLFSHPADFTPVCTSELSRLAESHSEFWKRGVKLLALSCDRLRSHHAWIEDLRRFCRNAPCEFPYPIISDETRELAVLLDMIDEDQKDNPEMAMTVRSVYVIGPDRKVKLTMQYPNSTGRSVDEMLRVIDSLQLTSRLKVVATPSDWEPGRQVMVLPHVKQEDLTALFPGGVDTIECPSGQTYIRTTSDIWREPWRTRAPPARPMETFHPTLAAQSMDESTSLNEVIKFIDDVARLPNLRQMPLGDLMELTSSLVTETTYTTSTSERLQAMTKFLRALTP</sequence>
<organism evidence="10 11">
    <name type="scientific">Frankliniella fusca</name>
    <dbReference type="NCBI Taxonomy" id="407009"/>
    <lineage>
        <taxon>Eukaryota</taxon>
        <taxon>Metazoa</taxon>
        <taxon>Ecdysozoa</taxon>
        <taxon>Arthropoda</taxon>
        <taxon>Hexapoda</taxon>
        <taxon>Insecta</taxon>
        <taxon>Pterygota</taxon>
        <taxon>Neoptera</taxon>
        <taxon>Paraneoptera</taxon>
        <taxon>Thysanoptera</taxon>
        <taxon>Terebrantia</taxon>
        <taxon>Thripoidea</taxon>
        <taxon>Thripidae</taxon>
        <taxon>Frankliniella</taxon>
    </lineage>
</organism>
<dbReference type="GO" id="GO:0045454">
    <property type="term" value="P:cell redox homeostasis"/>
    <property type="evidence" value="ECO:0007669"/>
    <property type="project" value="TreeGrafter"/>
</dbReference>
<evidence type="ECO:0000313" key="10">
    <source>
        <dbReference type="EMBL" id="KAK3923062.1"/>
    </source>
</evidence>
<evidence type="ECO:0000256" key="2">
    <source>
        <dbReference type="ARBA" id="ARBA00022862"/>
    </source>
</evidence>
<evidence type="ECO:0000256" key="7">
    <source>
        <dbReference type="ARBA" id="ARBA00037420"/>
    </source>
</evidence>
<dbReference type="EMBL" id="JAHWGI010001134">
    <property type="protein sequence ID" value="KAK3923062.1"/>
    <property type="molecule type" value="Genomic_DNA"/>
</dbReference>
<dbReference type="PROSITE" id="PS51352">
    <property type="entry name" value="THIOREDOXIN_2"/>
    <property type="match status" value="1"/>
</dbReference>
<dbReference type="PANTHER" id="PTHR43503:SF3">
    <property type="entry name" value="DI01187P-RELATED"/>
    <property type="match status" value="1"/>
</dbReference>
<dbReference type="SUPFAM" id="SSF52833">
    <property type="entry name" value="Thioredoxin-like"/>
    <property type="match status" value="1"/>
</dbReference>
<comment type="function">
    <text evidence="7">Thiol-specific peroxidase that catalyzes the reduction of hydrogen peroxide and organic hydroperoxides to water and alcohols, respectively. Plays a role in cell protection against oxidative stress by detoxifying peroxides.</text>
</comment>
<evidence type="ECO:0000256" key="5">
    <source>
        <dbReference type="ARBA" id="ARBA00025719"/>
    </source>
</evidence>
<dbReference type="Proteomes" id="UP001219518">
    <property type="component" value="Unassembled WGS sequence"/>
</dbReference>
<dbReference type="PANTHER" id="PTHR43503">
    <property type="entry name" value="MCG48959-RELATED"/>
    <property type="match status" value="1"/>
</dbReference>
<proteinExistence type="inferred from homology"/>
<evidence type="ECO:0000256" key="3">
    <source>
        <dbReference type="ARBA" id="ARBA00023002"/>
    </source>
</evidence>
<protein>
    <recommendedName>
        <fullName evidence="6">1-Cys peroxiredoxin</fullName>
    </recommendedName>
</protein>
<feature type="domain" description="Thioredoxin" evidence="9">
    <location>
        <begin position="1"/>
        <end position="164"/>
    </location>
</feature>